<evidence type="ECO:0000313" key="3">
    <source>
        <dbReference type="Proteomes" id="UP000035034"/>
    </source>
</evidence>
<reference evidence="2 3" key="1">
    <citation type="submission" date="2011-12" db="EMBL/GenBank/DDBJ databases">
        <title>Whole genome shotgun sequence of Gordonia effusa NBRC 100432.</title>
        <authorList>
            <person name="Yoshida I."/>
            <person name="Takarada H."/>
            <person name="Hosoyama A."/>
            <person name="Tsuchikane K."/>
            <person name="Katsumata H."/>
            <person name="Yamazaki S."/>
            <person name="Fujita N."/>
        </authorList>
    </citation>
    <scope>NUCLEOTIDE SEQUENCE [LARGE SCALE GENOMIC DNA]</scope>
    <source>
        <strain evidence="2 3">NBRC 100432</strain>
    </source>
</reference>
<dbReference type="eggNOG" id="ENOG50328A9">
    <property type="taxonomic scope" value="Bacteria"/>
</dbReference>
<dbReference type="Pfam" id="PF09995">
    <property type="entry name" value="MPAB_Lcp_cat"/>
    <property type="match status" value="1"/>
</dbReference>
<dbReference type="OrthoDB" id="7614910at2"/>
<gene>
    <name evidence="2" type="ORF">GOEFS_028_00310</name>
</gene>
<keyword evidence="3" id="KW-1185">Reference proteome</keyword>
<evidence type="ECO:0000259" key="1">
    <source>
        <dbReference type="Pfam" id="PF09995"/>
    </source>
</evidence>
<dbReference type="InterPro" id="IPR018713">
    <property type="entry name" value="MPAB/Lcp_cat_dom"/>
</dbReference>
<dbReference type="RefSeq" id="WP_007316705.1">
    <property type="nucleotide sequence ID" value="NZ_BAEH01000028.1"/>
</dbReference>
<name>H0QX16_9ACTN</name>
<dbReference type="GO" id="GO:0016491">
    <property type="term" value="F:oxidoreductase activity"/>
    <property type="evidence" value="ECO:0007669"/>
    <property type="project" value="InterPro"/>
</dbReference>
<dbReference type="Proteomes" id="UP000035034">
    <property type="component" value="Unassembled WGS sequence"/>
</dbReference>
<comment type="caution">
    <text evidence="2">The sequence shown here is derived from an EMBL/GenBank/DDBJ whole genome shotgun (WGS) entry which is preliminary data.</text>
</comment>
<proteinExistence type="predicted"/>
<dbReference type="PANTHER" id="PTHR37539">
    <property type="entry name" value="SECRETED PROTEIN-RELATED"/>
    <property type="match status" value="1"/>
</dbReference>
<accession>H0QX16</accession>
<dbReference type="EMBL" id="BAEH01000028">
    <property type="protein sequence ID" value="GAB17367.1"/>
    <property type="molecule type" value="Genomic_DNA"/>
</dbReference>
<dbReference type="PANTHER" id="PTHR37539:SF1">
    <property type="entry name" value="ER-BOUND OXYGENASE MPAB_MPAB'_RUBBER OXYGENASE CATALYTIC DOMAIN-CONTAINING PROTEIN"/>
    <property type="match status" value="1"/>
</dbReference>
<protein>
    <recommendedName>
        <fullName evidence="1">ER-bound oxygenase mpaB/mpaB'/Rubber oxygenase catalytic domain-containing protein</fullName>
    </recommendedName>
</protein>
<organism evidence="2 3">
    <name type="scientific">Gordonia effusa NBRC 100432</name>
    <dbReference type="NCBI Taxonomy" id="1077974"/>
    <lineage>
        <taxon>Bacteria</taxon>
        <taxon>Bacillati</taxon>
        <taxon>Actinomycetota</taxon>
        <taxon>Actinomycetes</taxon>
        <taxon>Mycobacteriales</taxon>
        <taxon>Gordoniaceae</taxon>
        <taxon>Gordonia</taxon>
    </lineage>
</organism>
<feature type="domain" description="ER-bound oxygenase mpaB/mpaB'/Rubber oxygenase catalytic" evidence="1">
    <location>
        <begin position="104"/>
        <end position="344"/>
    </location>
</feature>
<dbReference type="AlphaFoldDB" id="H0QX16"/>
<sequence>MKRIPTTPEAQAITGAQNWAAVRAEFPDRVDAMAAGLLVGDVLADAVIDELFSPVGIGWRATVAALEQPSSTLPPALADFVDATSTPPTWFEPELARAGADAWWRFGSLQSSTLYQSLIYGYQARGFTRPLVETGRLTTGTFDRVQATARWVALATAPGLMAARAPGWVETLRIRLVHAMVRHHLLQGDTWDVEQFGVPINQTYCQLTITAGFLALPVHIAKDFGVRYSRADLEAITHLWRWIGWCMGVEDALLPTSFSDATLTHRISKRFELRPDAESRILVKALLDDGFRADLGLPRPLNSAVDMLTRPVLRQVFAAVSTRWVEPEVAKGMGLRTTPLHHLVDLARPVVRSREMARTLGLFGSERQVAQRELRLVTNRLGLDLSNLSTFGNRYSNADSGQLDTVA</sequence>
<dbReference type="STRING" id="1077974.GOEFS_028_00310"/>
<evidence type="ECO:0000313" key="2">
    <source>
        <dbReference type="EMBL" id="GAB17367.1"/>
    </source>
</evidence>
<dbReference type="InterPro" id="IPR037473">
    <property type="entry name" value="Lcp-like"/>
</dbReference>